<dbReference type="InterPro" id="IPR036514">
    <property type="entry name" value="SGNH_hydro_sf"/>
</dbReference>
<sequence length="299" mass="30586">MVRGSILRVLVTVAAISVGVVGMGPSGALPRTGGISIADAAPEATPTASAAPTIADRNAVPDGGRAQAGDPKDEVTTIWDLPAGSLILNPVSGRQEVIDPEIARSAVLIGDSQSAGALGVKPADTWVERGLSARGYKVQFMGAGGIGFTATTSWASNYPDSLESGKMILPYGNPALVVVQGGGNDASAGASDAAILSNAERLLRALKASYPESKFLFIGTLARGNHAGGRRTEVDTLLAGFAQRNGVPFVSAGDWLTRYGMTNKMADGVHLTASGHKELSQVLASELKALGLQGPNLTR</sequence>
<evidence type="ECO:0000313" key="4">
    <source>
        <dbReference type="Proteomes" id="UP000182725"/>
    </source>
</evidence>
<protein>
    <submittedName>
        <fullName evidence="3">Lysophospholipase L1</fullName>
    </submittedName>
</protein>
<reference evidence="3 4" key="1">
    <citation type="submission" date="2016-10" db="EMBL/GenBank/DDBJ databases">
        <authorList>
            <person name="de Groot N.N."/>
        </authorList>
    </citation>
    <scope>NUCLEOTIDE SEQUENCE [LARGE SCALE GENOMIC DNA]</scope>
    <source>
        <strain evidence="3 4">DSM 22274</strain>
    </source>
</reference>
<feature type="region of interest" description="Disordered" evidence="1">
    <location>
        <begin position="46"/>
        <end position="72"/>
    </location>
</feature>
<evidence type="ECO:0000313" key="3">
    <source>
        <dbReference type="EMBL" id="SED85647.1"/>
    </source>
</evidence>
<dbReference type="Pfam" id="PF13472">
    <property type="entry name" value="Lipase_GDSL_2"/>
    <property type="match status" value="1"/>
</dbReference>
<dbReference type="Proteomes" id="UP000182725">
    <property type="component" value="Unassembled WGS sequence"/>
</dbReference>
<gene>
    <name evidence="3" type="ORF">SAMN04489740_0138</name>
</gene>
<feature type="domain" description="SGNH hydrolase-type esterase" evidence="2">
    <location>
        <begin position="108"/>
        <end position="277"/>
    </location>
</feature>
<feature type="compositionally biased region" description="Low complexity" evidence="1">
    <location>
        <begin position="46"/>
        <end position="55"/>
    </location>
</feature>
<dbReference type="Gene3D" id="3.40.50.1110">
    <property type="entry name" value="SGNH hydrolase"/>
    <property type="match status" value="1"/>
</dbReference>
<organism evidence="3 4">
    <name type="scientific">Arthrobacter alpinus</name>
    <dbReference type="NCBI Taxonomy" id="656366"/>
    <lineage>
        <taxon>Bacteria</taxon>
        <taxon>Bacillati</taxon>
        <taxon>Actinomycetota</taxon>
        <taxon>Actinomycetes</taxon>
        <taxon>Micrococcales</taxon>
        <taxon>Micrococcaceae</taxon>
        <taxon>Arthrobacter</taxon>
    </lineage>
</organism>
<dbReference type="SUPFAM" id="SSF52266">
    <property type="entry name" value="SGNH hydrolase"/>
    <property type="match status" value="1"/>
</dbReference>
<proteinExistence type="predicted"/>
<evidence type="ECO:0000259" key="2">
    <source>
        <dbReference type="Pfam" id="PF13472"/>
    </source>
</evidence>
<accession>A0A1H5E3B9</accession>
<dbReference type="AlphaFoldDB" id="A0A1H5E3B9"/>
<dbReference type="CDD" id="cd00229">
    <property type="entry name" value="SGNH_hydrolase"/>
    <property type="match status" value="1"/>
</dbReference>
<dbReference type="InterPro" id="IPR013830">
    <property type="entry name" value="SGNH_hydro"/>
</dbReference>
<dbReference type="RefSeq" id="WP_074709635.1">
    <property type="nucleotide sequence ID" value="NZ_FNTV01000001.1"/>
</dbReference>
<evidence type="ECO:0000256" key="1">
    <source>
        <dbReference type="SAM" id="MobiDB-lite"/>
    </source>
</evidence>
<name>A0A1H5E3B9_9MICC</name>
<dbReference type="EMBL" id="FNTV01000001">
    <property type="protein sequence ID" value="SED85647.1"/>
    <property type="molecule type" value="Genomic_DNA"/>
</dbReference>